<dbReference type="OrthoDB" id="6509636at2759"/>
<name>A0A318YZS1_9EURO</name>
<protein>
    <submittedName>
        <fullName evidence="1">Uncharacterized protein</fullName>
    </submittedName>
</protein>
<evidence type="ECO:0000313" key="1">
    <source>
        <dbReference type="EMBL" id="PYH40109.1"/>
    </source>
</evidence>
<gene>
    <name evidence="1" type="ORF">BP01DRAFT_396111</name>
</gene>
<dbReference type="AlphaFoldDB" id="A0A318YZS1"/>
<dbReference type="EMBL" id="KZ821301">
    <property type="protein sequence ID" value="PYH40109.1"/>
    <property type="molecule type" value="Genomic_DNA"/>
</dbReference>
<dbReference type="RefSeq" id="XP_025426091.1">
    <property type="nucleotide sequence ID" value="XM_025578454.1"/>
</dbReference>
<reference evidence="1 2" key="1">
    <citation type="submission" date="2016-12" db="EMBL/GenBank/DDBJ databases">
        <title>The genomes of Aspergillus section Nigri reveals drivers in fungal speciation.</title>
        <authorList>
            <consortium name="DOE Joint Genome Institute"/>
            <person name="Vesth T.C."/>
            <person name="Nybo J."/>
            <person name="Theobald S."/>
            <person name="Brandl J."/>
            <person name="Frisvad J.C."/>
            <person name="Nielsen K.F."/>
            <person name="Lyhne E.K."/>
            <person name="Kogle M.E."/>
            <person name="Kuo A."/>
            <person name="Riley R."/>
            <person name="Clum A."/>
            <person name="Nolan M."/>
            <person name="Lipzen A."/>
            <person name="Salamov A."/>
            <person name="Henrissat B."/>
            <person name="Wiebenga A."/>
            <person name="De Vries R.P."/>
            <person name="Grigoriev I.V."/>
            <person name="Mortensen U.H."/>
            <person name="Andersen M.R."/>
            <person name="Baker S.E."/>
        </authorList>
    </citation>
    <scope>NUCLEOTIDE SEQUENCE [LARGE SCALE GENOMIC DNA]</scope>
    <source>
        <strain evidence="1 2">JOP 1030-1</strain>
    </source>
</reference>
<evidence type="ECO:0000313" key="2">
    <source>
        <dbReference type="Proteomes" id="UP000248349"/>
    </source>
</evidence>
<sequence>MVFYPPIWAGELPSNPDTLPLCDFMLDEQYGRAPIDQSPAPFICNVTGKGSSPAEIIERADYLARALSRELGWEPDTGTSGRRLHLPRPVVKSAQAGADDEATVWAIIVHEEEATARHK</sequence>
<organism evidence="1 2">
    <name type="scientific">Aspergillus saccharolyticus JOP 1030-1</name>
    <dbReference type="NCBI Taxonomy" id="1450539"/>
    <lineage>
        <taxon>Eukaryota</taxon>
        <taxon>Fungi</taxon>
        <taxon>Dikarya</taxon>
        <taxon>Ascomycota</taxon>
        <taxon>Pezizomycotina</taxon>
        <taxon>Eurotiomycetes</taxon>
        <taxon>Eurotiomycetidae</taxon>
        <taxon>Eurotiales</taxon>
        <taxon>Aspergillaceae</taxon>
        <taxon>Aspergillus</taxon>
        <taxon>Aspergillus subgen. Circumdati</taxon>
    </lineage>
</organism>
<keyword evidence="2" id="KW-1185">Reference proteome</keyword>
<dbReference type="STRING" id="1450539.A0A318YZS1"/>
<proteinExistence type="predicted"/>
<dbReference type="Proteomes" id="UP000248349">
    <property type="component" value="Unassembled WGS sequence"/>
</dbReference>
<dbReference type="GeneID" id="37079683"/>
<accession>A0A318YZS1</accession>